<dbReference type="Proteomes" id="UP001501600">
    <property type="component" value="Unassembled WGS sequence"/>
</dbReference>
<evidence type="ECO:0000259" key="1">
    <source>
        <dbReference type="Pfam" id="PF02557"/>
    </source>
</evidence>
<dbReference type="PANTHER" id="PTHR34385">
    <property type="entry name" value="D-ALANYL-D-ALANINE CARBOXYPEPTIDASE"/>
    <property type="match status" value="1"/>
</dbReference>
<feature type="domain" description="D-alanyl-D-alanine carboxypeptidase-like core" evidence="1">
    <location>
        <begin position="21"/>
        <end position="175"/>
    </location>
</feature>
<dbReference type="CDD" id="cd14847">
    <property type="entry name" value="DD-carboxypeptidase_like"/>
    <property type="match status" value="1"/>
</dbReference>
<accession>A0ABP9RZV6</accession>
<dbReference type="SUPFAM" id="SSF55166">
    <property type="entry name" value="Hedgehog/DD-peptidase"/>
    <property type="match status" value="1"/>
</dbReference>
<dbReference type="InterPro" id="IPR052179">
    <property type="entry name" value="DD-CPase-like"/>
</dbReference>
<name>A0ABP9RZV6_9GAMM</name>
<evidence type="ECO:0000313" key="3">
    <source>
        <dbReference type="Proteomes" id="UP001501600"/>
    </source>
</evidence>
<organism evidence="2 3">
    <name type="scientific">Ferrimonas gelatinilytica</name>
    <dbReference type="NCBI Taxonomy" id="1255257"/>
    <lineage>
        <taxon>Bacteria</taxon>
        <taxon>Pseudomonadati</taxon>
        <taxon>Pseudomonadota</taxon>
        <taxon>Gammaproteobacteria</taxon>
        <taxon>Alteromonadales</taxon>
        <taxon>Ferrimonadaceae</taxon>
        <taxon>Ferrimonas</taxon>
    </lineage>
</organism>
<keyword evidence="3" id="KW-1185">Reference proteome</keyword>
<sequence length="222" mass="24582">MLKGDALLGLSDDHLVSCQGQRLERRTARAFEALCEGAGQAGFQLEIASGWRSFERQLAIFNGKARGARPLMDAHQRPCDVTLMSDADILDAILAWSALPGTSRHHWGTDLDIFDASALSRDDLRLEPWEYDSGGPCHELSEWLEQNMADYGFYRPYRADLGGVKPEPWHLSYAPIAVPSLSQLDAEALAAQLSEVEIALKPTILAQLPGLLERYCYRISAP</sequence>
<protein>
    <submittedName>
        <fullName evidence="2">M15 family metallopeptidase</fullName>
    </submittedName>
</protein>
<evidence type="ECO:0000313" key="2">
    <source>
        <dbReference type="EMBL" id="GAA5189676.1"/>
    </source>
</evidence>
<dbReference type="InterPro" id="IPR003709">
    <property type="entry name" value="VanY-like_core_dom"/>
</dbReference>
<dbReference type="Pfam" id="PF02557">
    <property type="entry name" value="VanY"/>
    <property type="match status" value="1"/>
</dbReference>
<comment type="caution">
    <text evidence="2">The sequence shown here is derived from an EMBL/GenBank/DDBJ whole genome shotgun (WGS) entry which is preliminary data.</text>
</comment>
<dbReference type="EMBL" id="BAABLF010000006">
    <property type="protein sequence ID" value="GAA5189676.1"/>
    <property type="molecule type" value="Genomic_DNA"/>
</dbReference>
<dbReference type="PANTHER" id="PTHR34385:SF1">
    <property type="entry name" value="PEPTIDOGLYCAN L-ALANYL-D-GLUTAMATE ENDOPEPTIDASE CWLK"/>
    <property type="match status" value="1"/>
</dbReference>
<reference evidence="3" key="1">
    <citation type="journal article" date="2019" name="Int. J. Syst. Evol. Microbiol.">
        <title>The Global Catalogue of Microorganisms (GCM) 10K type strain sequencing project: providing services to taxonomists for standard genome sequencing and annotation.</title>
        <authorList>
            <consortium name="The Broad Institute Genomics Platform"/>
            <consortium name="The Broad Institute Genome Sequencing Center for Infectious Disease"/>
            <person name="Wu L."/>
            <person name="Ma J."/>
        </authorList>
    </citation>
    <scope>NUCLEOTIDE SEQUENCE [LARGE SCALE GENOMIC DNA]</scope>
    <source>
        <strain evidence="3">JCM 18720</strain>
    </source>
</reference>
<dbReference type="Gene3D" id="3.30.1380.10">
    <property type="match status" value="1"/>
</dbReference>
<dbReference type="RefSeq" id="WP_345316192.1">
    <property type="nucleotide sequence ID" value="NZ_BAABLF010000006.1"/>
</dbReference>
<gene>
    <name evidence="2" type="ORF">GCM10025772_12600</name>
</gene>
<dbReference type="InterPro" id="IPR009045">
    <property type="entry name" value="Zn_M74/Hedgehog-like"/>
</dbReference>
<proteinExistence type="predicted"/>